<feature type="non-terminal residue" evidence="2">
    <location>
        <position position="116"/>
    </location>
</feature>
<dbReference type="EMBL" id="OV170224">
    <property type="protein sequence ID" value="CAH0724370.1"/>
    <property type="molecule type" value="Genomic_DNA"/>
</dbReference>
<dbReference type="Proteomes" id="UP000838878">
    <property type="component" value="Chromosome 4"/>
</dbReference>
<protein>
    <submittedName>
        <fullName evidence="2">Uncharacterized protein</fullName>
    </submittedName>
</protein>
<feature type="compositionally biased region" description="Low complexity" evidence="1">
    <location>
        <begin position="15"/>
        <end position="26"/>
    </location>
</feature>
<feature type="compositionally biased region" description="Polar residues" evidence="1">
    <location>
        <begin position="27"/>
        <end position="40"/>
    </location>
</feature>
<feature type="compositionally biased region" description="Low complexity" evidence="1">
    <location>
        <begin position="72"/>
        <end position="95"/>
    </location>
</feature>
<sequence length="116" mass="11855">MQEANWQVKKKNTKFSKSSFFKNYNYTSDSRSLHPSSDTPTSRHRDTPTLRPAGPTSGGPPSGGPPNGGPPSGDSSSRGPSNGSSPSSGPPSSGTPSGGPPRGGPLTRRPSNPPAL</sequence>
<organism evidence="2 3">
    <name type="scientific">Brenthis ino</name>
    <name type="common">lesser marbled fritillary</name>
    <dbReference type="NCBI Taxonomy" id="405034"/>
    <lineage>
        <taxon>Eukaryota</taxon>
        <taxon>Metazoa</taxon>
        <taxon>Ecdysozoa</taxon>
        <taxon>Arthropoda</taxon>
        <taxon>Hexapoda</taxon>
        <taxon>Insecta</taxon>
        <taxon>Pterygota</taxon>
        <taxon>Neoptera</taxon>
        <taxon>Endopterygota</taxon>
        <taxon>Lepidoptera</taxon>
        <taxon>Glossata</taxon>
        <taxon>Ditrysia</taxon>
        <taxon>Papilionoidea</taxon>
        <taxon>Nymphalidae</taxon>
        <taxon>Heliconiinae</taxon>
        <taxon>Argynnini</taxon>
        <taxon>Brenthis</taxon>
    </lineage>
</organism>
<keyword evidence="3" id="KW-1185">Reference proteome</keyword>
<evidence type="ECO:0000313" key="3">
    <source>
        <dbReference type="Proteomes" id="UP000838878"/>
    </source>
</evidence>
<evidence type="ECO:0000313" key="2">
    <source>
        <dbReference type="EMBL" id="CAH0724370.1"/>
    </source>
</evidence>
<evidence type="ECO:0000256" key="1">
    <source>
        <dbReference type="SAM" id="MobiDB-lite"/>
    </source>
</evidence>
<accession>A0A8J9VDF2</accession>
<name>A0A8J9VDF2_9NEOP</name>
<proteinExistence type="predicted"/>
<dbReference type="AlphaFoldDB" id="A0A8J9VDF2"/>
<reference evidence="2" key="1">
    <citation type="submission" date="2021-12" db="EMBL/GenBank/DDBJ databases">
        <authorList>
            <person name="Martin H S."/>
        </authorList>
    </citation>
    <scope>NUCLEOTIDE SEQUENCE</scope>
</reference>
<gene>
    <name evidence="2" type="ORF">BINO364_LOCUS10084</name>
</gene>
<feature type="region of interest" description="Disordered" evidence="1">
    <location>
        <begin position="1"/>
        <end position="116"/>
    </location>
</feature>